<dbReference type="PROSITE" id="PS50878">
    <property type="entry name" value="RT_POL"/>
    <property type="match status" value="1"/>
</dbReference>
<evidence type="ECO:0000313" key="2">
    <source>
        <dbReference type="EMBL" id="KAJ3691188.1"/>
    </source>
</evidence>
<dbReference type="SUPFAM" id="SSF56219">
    <property type="entry name" value="DNase I-like"/>
    <property type="match status" value="1"/>
</dbReference>
<accession>A0AAD6ENR6</accession>
<dbReference type="PANTHER" id="PTHR33116">
    <property type="entry name" value="REVERSE TRANSCRIPTASE ZINC-BINDING DOMAIN-CONTAINING PROTEIN-RELATED-RELATED"/>
    <property type="match status" value="1"/>
</dbReference>
<dbReference type="Gene3D" id="3.60.10.10">
    <property type="entry name" value="Endonuclease/exonuclease/phosphatase"/>
    <property type="match status" value="1"/>
</dbReference>
<feature type="domain" description="Reverse transcriptase" evidence="1">
    <location>
        <begin position="321"/>
        <end position="569"/>
    </location>
</feature>
<comment type="caution">
    <text evidence="2">The sequence shown here is derived from an EMBL/GenBank/DDBJ whole genome shotgun (WGS) entry which is preliminary data.</text>
</comment>
<organism evidence="2 3">
    <name type="scientific">Rhynchospora tenuis</name>
    <dbReference type="NCBI Taxonomy" id="198213"/>
    <lineage>
        <taxon>Eukaryota</taxon>
        <taxon>Viridiplantae</taxon>
        <taxon>Streptophyta</taxon>
        <taxon>Embryophyta</taxon>
        <taxon>Tracheophyta</taxon>
        <taxon>Spermatophyta</taxon>
        <taxon>Magnoliopsida</taxon>
        <taxon>Liliopsida</taxon>
        <taxon>Poales</taxon>
        <taxon>Cyperaceae</taxon>
        <taxon>Cyperoideae</taxon>
        <taxon>Rhynchosporeae</taxon>
        <taxon>Rhynchospora</taxon>
    </lineage>
</organism>
<proteinExistence type="predicted"/>
<dbReference type="PANTHER" id="PTHR33116:SF78">
    <property type="entry name" value="OS12G0587133 PROTEIN"/>
    <property type="match status" value="1"/>
</dbReference>
<dbReference type="InterPro" id="IPR036691">
    <property type="entry name" value="Endo/exonu/phosph_ase_sf"/>
</dbReference>
<reference evidence="2 3" key="1">
    <citation type="journal article" date="2022" name="Cell">
        <title>Repeat-based holocentromeres influence genome architecture and karyotype evolution.</title>
        <authorList>
            <person name="Hofstatter P.G."/>
            <person name="Thangavel G."/>
            <person name="Lux T."/>
            <person name="Neumann P."/>
            <person name="Vondrak T."/>
            <person name="Novak P."/>
            <person name="Zhang M."/>
            <person name="Costa L."/>
            <person name="Castellani M."/>
            <person name="Scott A."/>
            <person name="Toegelov H."/>
            <person name="Fuchs J."/>
            <person name="Mata-Sucre Y."/>
            <person name="Dias Y."/>
            <person name="Vanzela A.L.L."/>
            <person name="Huettel B."/>
            <person name="Almeida C.C.S."/>
            <person name="Simkova H."/>
            <person name="Souza G."/>
            <person name="Pedrosa-Harand A."/>
            <person name="Macas J."/>
            <person name="Mayer K.F.X."/>
            <person name="Houben A."/>
            <person name="Marques A."/>
        </authorList>
    </citation>
    <scope>NUCLEOTIDE SEQUENCE [LARGE SCALE GENOMIC DNA]</scope>
    <source>
        <strain evidence="2">RhyTen1mFocal</strain>
    </source>
</reference>
<keyword evidence="3" id="KW-1185">Reference proteome</keyword>
<dbReference type="SUPFAM" id="SSF56672">
    <property type="entry name" value="DNA/RNA polymerases"/>
    <property type="match status" value="1"/>
</dbReference>
<protein>
    <recommendedName>
        <fullName evidence="1">Reverse transcriptase domain-containing protein</fullName>
    </recommendedName>
</protein>
<dbReference type="Pfam" id="PF13966">
    <property type="entry name" value="zf-RVT"/>
    <property type="match status" value="1"/>
</dbReference>
<name>A0AAD6ENR6_9POAL</name>
<dbReference type="Pfam" id="PF00078">
    <property type="entry name" value="RVT_1"/>
    <property type="match status" value="1"/>
</dbReference>
<gene>
    <name evidence="2" type="ORF">LUZ61_020352</name>
</gene>
<dbReference type="InterPro" id="IPR026960">
    <property type="entry name" value="RVT-Znf"/>
</dbReference>
<dbReference type="InterPro" id="IPR000477">
    <property type="entry name" value="RT_dom"/>
</dbReference>
<evidence type="ECO:0000259" key="1">
    <source>
        <dbReference type="PROSITE" id="PS50878"/>
    </source>
</evidence>
<dbReference type="AlphaFoldDB" id="A0AAD6ENR6"/>
<dbReference type="Proteomes" id="UP001210211">
    <property type="component" value="Unassembled WGS sequence"/>
</dbReference>
<dbReference type="InterPro" id="IPR043502">
    <property type="entry name" value="DNA/RNA_pol_sf"/>
</dbReference>
<dbReference type="CDD" id="cd01650">
    <property type="entry name" value="RT_nLTR_like"/>
    <property type="match status" value="1"/>
</dbReference>
<sequence length="917" mass="104538">MLAFNSLIAQLNLVEIPLTGRKFTWSSKRPTPSFSRLDRAFLSHSWLSLQLSFTLADLPATTSDHAPLLLTISTLTRRPKRIFKFETFWLNYPEVFTIVQQAWQEASLSPDCVQGLLQKFKSVKIALSAWSTSRFAKMDTFLRRTKIIIRLLDLIEEVRTLSSDEFNLRILLREHAFLLAKSQEQKWRQRSRVTWLRLGDKNTTYFHAVANSRRIFNNIHSLNLPDRVISDQGEIKDAFNLHFRSVLGTPPPHPPPFDLSGLVGPPVDLTSLGTPLTESEIYSAITGLPNNKASGPDGFPIEFYKAFWEIIKSDILLAYEALQNGTLPLQRLNKAYISLVPKVSQPSSLTDYRPISVINCFIKIFTKAMANILQDFIPQLVSPLQTAFTKGRSIMESFLVARECLSFFHKKKNPCKRGFPPLWIASLLRLLRSSSSSIKINGEFTEYFFHKRGLRQGDPLSPLLFIIVADVLQSFITNAAPLNLGPIIIPPRALQYADDTVIIMEAIPRNLLIIKEILTNFASLTGLHINDSKCSFVSIAIPPAAVQTVQQALDCQPKELPITYLGLPLSFHPLRKIHFKPLIDAVQRKLDGWQAKFLSLGGRLTLVRSVLTAMPLHFMQAIRLPAWLLKHLEGLRRSFFWKGKSKCLGGHCLVAWSKCCLPKENGGLGIFSLDLQNQALLSKWLWKLTTQQNSLWTSTISDLFGTTNLQLLSAHELISIGLRDILRNMDFFSASVTIATDQSLTWRWTSQGTYTANSAYKVLADTGVRCLYQARLWKTKVPPKIKIFLWLLLQDRLLTQENLILRGWPTIQSCTTCRSLVMETSIHLFIQCPFAHRLWDLIQDHYNLPVLLFTSNLLDFWLQNRTIIGTQWDIIWAAVCWGLWKERNARIFSSESSNLFILLREIVSTVEFWKHLA</sequence>
<dbReference type="EMBL" id="JAMRDG010000002">
    <property type="protein sequence ID" value="KAJ3691188.1"/>
    <property type="molecule type" value="Genomic_DNA"/>
</dbReference>
<evidence type="ECO:0000313" key="3">
    <source>
        <dbReference type="Proteomes" id="UP001210211"/>
    </source>
</evidence>